<sequence>MEKIEVSKEMIKKLMDGVLSDQEVLMLQNSYKDHDRFLKYLEVLQERVPWDDKILMRLSEHVYIVQKKDTGERISKCTCGYEFGDYRVNWKLNCLINVRKTIEEMSEVYHPVPACPEPEWQEIREFFCPGCGTQLAVEVVPPGYPILFEFLPDLDSFYKEWLHSPLPDHGKYRFEDKSLTLIEKWSKEV</sequence>
<reference evidence="2" key="1">
    <citation type="submission" date="2016-11" db="EMBL/GenBank/DDBJ databases">
        <authorList>
            <person name="Varghese N."/>
            <person name="Submissions S."/>
        </authorList>
    </citation>
    <scope>NUCLEOTIDE SEQUENCE [LARGE SCALE GENOMIC DNA]</scope>
    <source>
        <strain evidence="2">DSM 16057</strain>
    </source>
</reference>
<dbReference type="STRING" id="1121432.SAMN02745219_02375"/>
<evidence type="ECO:0000313" key="1">
    <source>
        <dbReference type="EMBL" id="SHJ35935.1"/>
    </source>
</evidence>
<evidence type="ECO:0000313" key="2">
    <source>
        <dbReference type="Proteomes" id="UP000184529"/>
    </source>
</evidence>
<keyword evidence="2" id="KW-1185">Reference proteome</keyword>
<dbReference type="EMBL" id="FQZM01000030">
    <property type="protein sequence ID" value="SHJ35935.1"/>
    <property type="molecule type" value="Genomic_DNA"/>
</dbReference>
<protein>
    <submittedName>
        <fullName evidence="1">Acetone carboxylase, gamma subunit</fullName>
    </submittedName>
</protein>
<name>A0A1M6INA5_9FIRM</name>
<dbReference type="AlphaFoldDB" id="A0A1M6INA5"/>
<dbReference type="InterPro" id="IPR016750">
    <property type="entry name" value="Aceto_COase_bsu/gsu"/>
</dbReference>
<proteinExistence type="predicted"/>
<dbReference type="OrthoDB" id="8688459at2"/>
<accession>A0A1M6INA5</accession>
<dbReference type="Proteomes" id="UP000184529">
    <property type="component" value="Unassembled WGS sequence"/>
</dbReference>
<dbReference type="Pfam" id="PF08882">
    <property type="entry name" value="Acetone_carb_G"/>
    <property type="match status" value="1"/>
</dbReference>
<dbReference type="PIRSF" id="PIRSF019217">
    <property type="entry name" value="Acetone_carboxlyase_gsu"/>
    <property type="match status" value="1"/>
</dbReference>
<organism evidence="1 2">
    <name type="scientific">Desulfofundulus thermosubterraneus DSM 16057</name>
    <dbReference type="NCBI Taxonomy" id="1121432"/>
    <lineage>
        <taxon>Bacteria</taxon>
        <taxon>Bacillati</taxon>
        <taxon>Bacillota</taxon>
        <taxon>Clostridia</taxon>
        <taxon>Eubacteriales</taxon>
        <taxon>Peptococcaceae</taxon>
        <taxon>Desulfofundulus</taxon>
    </lineage>
</organism>
<dbReference type="RefSeq" id="WP_072869863.1">
    <property type="nucleotide sequence ID" value="NZ_FQZM01000030.1"/>
</dbReference>
<gene>
    <name evidence="1" type="ORF">SAMN02745219_02375</name>
</gene>